<dbReference type="InterPro" id="IPR015425">
    <property type="entry name" value="FH2_Formin"/>
</dbReference>
<dbReference type="SMART" id="SM00498">
    <property type="entry name" value="FH2"/>
    <property type="match status" value="1"/>
</dbReference>
<feature type="domain" description="FH2" evidence="1">
    <location>
        <begin position="301"/>
        <end position="685"/>
    </location>
</feature>
<evidence type="ECO:0000313" key="3">
    <source>
        <dbReference type="Proteomes" id="UP000078046"/>
    </source>
</evidence>
<dbReference type="EMBL" id="LWCA01000165">
    <property type="protein sequence ID" value="OAF70286.1"/>
    <property type="molecule type" value="Genomic_DNA"/>
</dbReference>
<dbReference type="Gene3D" id="1.20.58.2220">
    <property type="entry name" value="Formin, FH2 domain"/>
    <property type="match status" value="1"/>
</dbReference>
<accession>A0A177B7Q3</accession>
<gene>
    <name evidence="2" type="ORF">A3Q56_01930</name>
</gene>
<dbReference type="PROSITE" id="PS51444">
    <property type="entry name" value="FH2"/>
    <property type="match status" value="1"/>
</dbReference>
<evidence type="ECO:0000313" key="2">
    <source>
        <dbReference type="EMBL" id="OAF70286.1"/>
    </source>
</evidence>
<reference evidence="2 3" key="1">
    <citation type="submission" date="2016-04" db="EMBL/GenBank/DDBJ databases">
        <title>The genome of Intoshia linei affirms orthonectids as highly simplified spiralians.</title>
        <authorList>
            <person name="Mikhailov K.V."/>
            <person name="Slusarev G.S."/>
            <person name="Nikitin M.A."/>
            <person name="Logacheva M.D."/>
            <person name="Penin A."/>
            <person name="Aleoshin V."/>
            <person name="Panchin Y.V."/>
        </authorList>
    </citation>
    <scope>NUCLEOTIDE SEQUENCE [LARGE SCALE GENOMIC DNA]</scope>
    <source>
        <strain evidence="2">Intl2013</strain>
        <tissue evidence="2">Whole animal</tissue>
    </source>
</reference>
<dbReference type="SUPFAM" id="SSF101447">
    <property type="entry name" value="Formin homology 2 domain (FH2 domain)"/>
    <property type="match status" value="1"/>
</dbReference>
<dbReference type="PANTHER" id="PTHR46345:SF8">
    <property type="entry name" value="FORMIN 3, ISOFORM B"/>
    <property type="match status" value="1"/>
</dbReference>
<dbReference type="Pfam" id="PF02181">
    <property type="entry name" value="FH2"/>
    <property type="match status" value="1"/>
</dbReference>
<protein>
    <recommendedName>
        <fullName evidence="1">FH2 domain-containing protein</fullName>
    </recommendedName>
</protein>
<evidence type="ECO:0000259" key="1">
    <source>
        <dbReference type="PROSITE" id="PS51444"/>
    </source>
</evidence>
<comment type="caution">
    <text evidence="2">The sequence shown here is derived from an EMBL/GenBank/DDBJ whole genome shotgun (WGS) entry which is preliminary data.</text>
</comment>
<dbReference type="InterPro" id="IPR042201">
    <property type="entry name" value="FH2_Formin_sf"/>
</dbReference>
<sequence>MNKKIKIEKLEEKFTALNLNLKNIPKSQKEEFTRLFQFYAHNTSPNSKLISKYIKHVNAIFTCTKSKNLKVKLLELNCQILNFCQTQIENFDEFECNENFSTISKKFKQIETDVMEKKTKKFDNLLVEKIVDEKENVEVSSSILGDDESFDLDKNNLDKINYKFDLKDSSSYINSTKFNTFDSAIVDGEFSIIDQVNEKLANLMSDNKLDKDSKNLKFNLNLNKCDEFRNENASLGKSSKSSIFPSGAPAVAPPSVIPPAPCLPPPISAPPCAPSCGPPPIGAPKIGLKKTALIEKDLFLHQKTPKPSTDLRRIHWKKISTSHIVKGTGKNFWNSLPQKQLFINFSSIDNQFCTIKRSNRKERSKSLIIPKKIQVFDCTRKLMVKNFLKLGNQDSILNMIKSSNLDLDETKIKALYHILPSKKEIENLSLCDKKFIDPEEMFILLLSQIDDYNLIISMDYFKSQILSVYEQNITEINRVIYATNHVMHSERLQQLMTVILMIGNYLNSSNNNGKAAGICFFSIERLFGFHSNDKSTNLVTQIAKISLDNNFDVMGLYAEFQYLEKMEKCVIDELKKNFDSCQNDLDVFYSGMLSTAKHKSVKKKFSEILCDKKQKSLVIQEKNDIIQMKQTQLMTFLCIEREFDLFYFFKVLWSICKTFATSAKKIYQEQQLYKLNQERKFSTLENSKSVIKICYPDQIKPECENVNLKVELNLPSHKKNSNLTNFFNNLKKLGIRKYMNELKVLFKMDPIDSGVGYINCVKPKRKFNLRKNENNKMNTDNEHKIEKRNEKTVSINCNELETLTTKNEEIEQFNKIVNSKELNSTFSIKSKEFNYGMINYENELQQIELDGEHEKMKCKSLKEKPDFCELPSDMDHDSGILEDRCFSLKTLNEKLCASSDSFTEFKVGNLNELTNSQVTLYENVYENLKIKNNNQNETSDNINKLDNVIKENIYENYLQIGKVNELNGCIFHSATSKSKNSDIAENIATVNKKECYEPVKNISHDSNVLKENVEYESANVSKTKDVILESAELEVSMESVHESENDCKDTDKDLKFDKGSSCAIKMTPTGQIPNKISNVNKKRLIENKMSRLATTDTIKKPPTKTLLKKQISSREKPKATNLNKKLVTHEKRFGIVKKPEQYSPNANLTKNTNYNIVVKKKPACYLVNSKHDKSNVDAKKAVTVKKITGVKMNSNKKIEKTLTETNVKIKSTKTLLSTRKPFVSMTRSQIDKNGTIKTGDKKVGSRLEKSLSTKPLKPKLKTSVDSTEKVKIKLVSNMNIKKPKPLDQNVTIKRKTINNQELKLNQAKISENSKNRITSRALRNNQPTIKTTKPRLEKPATKPRIVSSINTNIPSTKSIKTNLVTTKSIKSTIIKPR</sequence>
<proteinExistence type="predicted"/>
<dbReference type="PANTHER" id="PTHR46345">
    <property type="entry name" value="INVERTED FORMIN-2"/>
    <property type="match status" value="1"/>
</dbReference>
<organism evidence="2 3">
    <name type="scientific">Intoshia linei</name>
    <dbReference type="NCBI Taxonomy" id="1819745"/>
    <lineage>
        <taxon>Eukaryota</taxon>
        <taxon>Metazoa</taxon>
        <taxon>Spiralia</taxon>
        <taxon>Lophotrochozoa</taxon>
        <taxon>Mesozoa</taxon>
        <taxon>Orthonectida</taxon>
        <taxon>Rhopaluridae</taxon>
        <taxon>Intoshia</taxon>
    </lineage>
</organism>
<dbReference type="Proteomes" id="UP000078046">
    <property type="component" value="Unassembled WGS sequence"/>
</dbReference>
<keyword evidence="3" id="KW-1185">Reference proteome</keyword>
<dbReference type="OrthoDB" id="26518at2759"/>
<name>A0A177B7Q3_9BILA</name>